<evidence type="ECO:0000313" key="1">
    <source>
        <dbReference type="EMBL" id="GAA2733593.1"/>
    </source>
</evidence>
<comment type="caution">
    <text evidence="1">The sequence shown here is derived from an EMBL/GenBank/DDBJ whole genome shotgun (WGS) entry which is preliminary data.</text>
</comment>
<name>A0ABN3UIV3_9MICO</name>
<keyword evidence="2" id="KW-1185">Reference proteome</keyword>
<reference evidence="1 2" key="1">
    <citation type="journal article" date="2019" name="Int. J. Syst. Evol. Microbiol.">
        <title>The Global Catalogue of Microorganisms (GCM) 10K type strain sequencing project: providing services to taxonomists for standard genome sequencing and annotation.</title>
        <authorList>
            <consortium name="The Broad Institute Genomics Platform"/>
            <consortium name="The Broad Institute Genome Sequencing Center for Infectious Disease"/>
            <person name="Wu L."/>
            <person name="Ma J."/>
        </authorList>
    </citation>
    <scope>NUCLEOTIDE SEQUENCE [LARGE SCALE GENOMIC DNA]</scope>
    <source>
        <strain evidence="1 2">JCM 16378</strain>
    </source>
</reference>
<gene>
    <name evidence="1" type="ORF">GCM10009867_11870</name>
</gene>
<proteinExistence type="predicted"/>
<evidence type="ECO:0000313" key="2">
    <source>
        <dbReference type="Proteomes" id="UP001501326"/>
    </source>
</evidence>
<protein>
    <submittedName>
        <fullName evidence="1">Uncharacterized protein</fullName>
    </submittedName>
</protein>
<dbReference type="RefSeq" id="WP_344191176.1">
    <property type="nucleotide sequence ID" value="NZ_BAAARN010000001.1"/>
</dbReference>
<dbReference type="EMBL" id="BAAARN010000001">
    <property type="protein sequence ID" value="GAA2733593.1"/>
    <property type="molecule type" value="Genomic_DNA"/>
</dbReference>
<dbReference type="Proteomes" id="UP001501326">
    <property type="component" value="Unassembled WGS sequence"/>
</dbReference>
<accession>A0ABN3UIV3</accession>
<sequence>MSTTILTGALPAAGLERVIDQVHAVDMDAIRAQLARQNELA</sequence>
<organism evidence="1 2">
    <name type="scientific">Pedococcus aerophilus</name>
    <dbReference type="NCBI Taxonomy" id="436356"/>
    <lineage>
        <taxon>Bacteria</taxon>
        <taxon>Bacillati</taxon>
        <taxon>Actinomycetota</taxon>
        <taxon>Actinomycetes</taxon>
        <taxon>Micrococcales</taxon>
        <taxon>Intrasporangiaceae</taxon>
        <taxon>Pedococcus</taxon>
    </lineage>
</organism>